<sequence>MACFVPFNNRNLDICFLVFRPTVVFVDDLVGALKQFSRCTENLGCVHNAIFRSIHGNMIVWYGAWRKRSNENKQLLNETMISMLTNVASMAILIHSSFFEAYAGEARDGSPAAKFFNGDIISLSSATLSAHNLNENTFSYACLAIFKDRFLKMEGATAGVCLKSQTLPKIVGLFVWKTLHLYYSYILNSDYRNTVLRYFDGLRLDTKYDVFRVVYVSGDNAVNKQFYPHYKILENEFENNVQ</sequence>
<feature type="domain" description="DUF7392" evidence="1">
    <location>
        <begin position="97"/>
        <end position="211"/>
    </location>
</feature>
<dbReference type="PANTHER" id="PTHR38226">
    <property type="entry name" value="(WILD MALAYSIAN BANANA) HYPOTHETICAL PROTEIN"/>
    <property type="match status" value="1"/>
</dbReference>
<dbReference type="InterPro" id="IPR055816">
    <property type="entry name" value="DUF7392"/>
</dbReference>
<dbReference type="EMBL" id="JBFOLJ010000015">
    <property type="protein sequence ID" value="KAL2473824.1"/>
    <property type="molecule type" value="Genomic_DNA"/>
</dbReference>
<name>A0ABD1QC73_9LAMI</name>
<dbReference type="Pfam" id="PF24118">
    <property type="entry name" value="DUF7392"/>
    <property type="match status" value="1"/>
</dbReference>
<organism evidence="2 3">
    <name type="scientific">Forsythia ovata</name>
    <dbReference type="NCBI Taxonomy" id="205694"/>
    <lineage>
        <taxon>Eukaryota</taxon>
        <taxon>Viridiplantae</taxon>
        <taxon>Streptophyta</taxon>
        <taxon>Embryophyta</taxon>
        <taxon>Tracheophyta</taxon>
        <taxon>Spermatophyta</taxon>
        <taxon>Magnoliopsida</taxon>
        <taxon>eudicotyledons</taxon>
        <taxon>Gunneridae</taxon>
        <taxon>Pentapetalae</taxon>
        <taxon>asterids</taxon>
        <taxon>lamiids</taxon>
        <taxon>Lamiales</taxon>
        <taxon>Oleaceae</taxon>
        <taxon>Forsythieae</taxon>
        <taxon>Forsythia</taxon>
    </lineage>
</organism>
<keyword evidence="3" id="KW-1185">Reference proteome</keyword>
<evidence type="ECO:0000313" key="2">
    <source>
        <dbReference type="EMBL" id="KAL2473824.1"/>
    </source>
</evidence>
<dbReference type="AlphaFoldDB" id="A0ABD1QC73"/>
<protein>
    <recommendedName>
        <fullName evidence="1">DUF7392 domain-containing protein</fullName>
    </recommendedName>
</protein>
<proteinExistence type="predicted"/>
<dbReference type="Proteomes" id="UP001604277">
    <property type="component" value="Unassembled WGS sequence"/>
</dbReference>
<accession>A0ABD1QC73</accession>
<gene>
    <name evidence="2" type="ORF">Fot_49560</name>
</gene>
<dbReference type="PANTHER" id="PTHR38226:SF3">
    <property type="entry name" value="(WILD MALAYSIAN BANANA) HYPOTHETICAL PROTEIN"/>
    <property type="match status" value="1"/>
</dbReference>
<reference evidence="3" key="1">
    <citation type="submission" date="2024-07" db="EMBL/GenBank/DDBJ databases">
        <title>Two chromosome-level genome assemblies of Korean endemic species Abeliophyllum distichum and Forsythia ovata (Oleaceae).</title>
        <authorList>
            <person name="Jang H."/>
        </authorList>
    </citation>
    <scope>NUCLEOTIDE SEQUENCE [LARGE SCALE GENOMIC DNA]</scope>
</reference>
<evidence type="ECO:0000313" key="3">
    <source>
        <dbReference type="Proteomes" id="UP001604277"/>
    </source>
</evidence>
<comment type="caution">
    <text evidence="2">The sequence shown here is derived from an EMBL/GenBank/DDBJ whole genome shotgun (WGS) entry which is preliminary data.</text>
</comment>
<evidence type="ECO:0000259" key="1">
    <source>
        <dbReference type="Pfam" id="PF24118"/>
    </source>
</evidence>